<proteinExistence type="predicted"/>
<keyword evidence="2" id="KW-1133">Transmembrane helix</keyword>
<protein>
    <submittedName>
        <fullName evidence="3">Uncharacterized protein</fullName>
    </submittedName>
</protein>
<name>A0A1X2IGN0_9FUNG</name>
<accession>A0A1X2IGN0</accession>
<feature type="region of interest" description="Disordered" evidence="1">
    <location>
        <begin position="393"/>
        <end position="414"/>
    </location>
</feature>
<feature type="transmembrane region" description="Helical" evidence="2">
    <location>
        <begin position="168"/>
        <end position="191"/>
    </location>
</feature>
<organism evidence="3 4">
    <name type="scientific">Absidia repens</name>
    <dbReference type="NCBI Taxonomy" id="90262"/>
    <lineage>
        <taxon>Eukaryota</taxon>
        <taxon>Fungi</taxon>
        <taxon>Fungi incertae sedis</taxon>
        <taxon>Mucoromycota</taxon>
        <taxon>Mucoromycotina</taxon>
        <taxon>Mucoromycetes</taxon>
        <taxon>Mucorales</taxon>
        <taxon>Cunninghamellaceae</taxon>
        <taxon>Absidia</taxon>
    </lineage>
</organism>
<feature type="transmembrane region" description="Helical" evidence="2">
    <location>
        <begin position="131"/>
        <end position="148"/>
    </location>
</feature>
<feature type="transmembrane region" description="Helical" evidence="2">
    <location>
        <begin position="291"/>
        <end position="314"/>
    </location>
</feature>
<gene>
    <name evidence="3" type="ORF">BCR42DRAFT_374720</name>
</gene>
<keyword evidence="4" id="KW-1185">Reference proteome</keyword>
<feature type="transmembrane region" description="Helical" evidence="2">
    <location>
        <begin position="257"/>
        <end position="279"/>
    </location>
</feature>
<feature type="region of interest" description="Disordered" evidence="1">
    <location>
        <begin position="345"/>
        <end position="364"/>
    </location>
</feature>
<evidence type="ECO:0000313" key="3">
    <source>
        <dbReference type="EMBL" id="ORZ16259.1"/>
    </source>
</evidence>
<evidence type="ECO:0000256" key="2">
    <source>
        <dbReference type="SAM" id="Phobius"/>
    </source>
</evidence>
<comment type="caution">
    <text evidence="3">The sequence shown here is derived from an EMBL/GenBank/DDBJ whole genome shotgun (WGS) entry which is preliminary data.</text>
</comment>
<sequence>MSSATNTTVIRTLTMHCPGDGTCHCDWRLTLKNCAEGNIMYYINIVNAVLSGLAVVIALGIMYNRIVIKGNALFDFSSKKGCLRPRPVDCLLFFLTIFNILRLLGSIVLVTDVVPDNIIFRSWLFEQSWQFGYGGFALYLVGIAQTLADSHQQISIGWLPSPRLVDIIGCWFFLWPFVINNIFSILAGVYADRDVYIAEICTRLLYVMWFLHNTTLTTAVSFAGYRLIKILNTHLQKFKTSGDRYASVKIGIYRIKMIIVICAVCLLGFASFLFLYGCLRDPIMVNVPGSIFLGVIWTFLGVLTTFFVELVILINPKMEANPAFQMKSSTGGEVTTATGSTTQNRLYGTQCTSSTGGNEKESGNNTMMMMNELHQQQAQYQEVFSQHAHAGPIKHYNNTASPLPPPSVAHSNHFHDSTITATTGASSLHESGDPLSYSPDSDQRHLIDPIIKPMKIQWPDHS</sequence>
<dbReference type="OrthoDB" id="2131431at2759"/>
<dbReference type="EMBL" id="MCGE01000011">
    <property type="protein sequence ID" value="ORZ16259.1"/>
    <property type="molecule type" value="Genomic_DNA"/>
</dbReference>
<feature type="transmembrane region" description="Helical" evidence="2">
    <location>
        <begin position="90"/>
        <end position="111"/>
    </location>
</feature>
<keyword evidence="2" id="KW-0472">Membrane</keyword>
<evidence type="ECO:0000313" key="4">
    <source>
        <dbReference type="Proteomes" id="UP000193560"/>
    </source>
</evidence>
<dbReference type="Proteomes" id="UP000193560">
    <property type="component" value="Unassembled WGS sequence"/>
</dbReference>
<evidence type="ECO:0000256" key="1">
    <source>
        <dbReference type="SAM" id="MobiDB-lite"/>
    </source>
</evidence>
<keyword evidence="2" id="KW-0812">Transmembrane</keyword>
<dbReference type="AlphaFoldDB" id="A0A1X2IGN0"/>
<feature type="transmembrane region" description="Helical" evidence="2">
    <location>
        <begin position="39"/>
        <end position="63"/>
    </location>
</feature>
<feature type="transmembrane region" description="Helical" evidence="2">
    <location>
        <begin position="203"/>
        <end position="228"/>
    </location>
</feature>
<reference evidence="3 4" key="1">
    <citation type="submission" date="2016-07" db="EMBL/GenBank/DDBJ databases">
        <title>Pervasive Adenine N6-methylation of Active Genes in Fungi.</title>
        <authorList>
            <consortium name="DOE Joint Genome Institute"/>
            <person name="Mondo S.J."/>
            <person name="Dannebaum R.O."/>
            <person name="Kuo R.C."/>
            <person name="Labutti K."/>
            <person name="Haridas S."/>
            <person name="Kuo A."/>
            <person name="Salamov A."/>
            <person name="Ahrendt S.R."/>
            <person name="Lipzen A."/>
            <person name="Sullivan W."/>
            <person name="Andreopoulos W.B."/>
            <person name="Clum A."/>
            <person name="Lindquist E."/>
            <person name="Daum C."/>
            <person name="Ramamoorthy G.K."/>
            <person name="Gryganskyi A."/>
            <person name="Culley D."/>
            <person name="Magnuson J.K."/>
            <person name="James T.Y."/>
            <person name="O'Malley M.A."/>
            <person name="Stajich J.E."/>
            <person name="Spatafora J.W."/>
            <person name="Visel A."/>
            <person name="Grigoriev I.V."/>
        </authorList>
    </citation>
    <scope>NUCLEOTIDE SEQUENCE [LARGE SCALE GENOMIC DNA]</scope>
    <source>
        <strain evidence="3 4">NRRL 1336</strain>
    </source>
</reference>